<reference evidence="11 12" key="1">
    <citation type="submission" date="2019-10" db="EMBL/GenBank/DDBJ databases">
        <title>Genome diversity of Sutterella seckii.</title>
        <authorList>
            <person name="Chaplin A.V."/>
            <person name="Sokolova S.R."/>
            <person name="Mosin K.A."/>
            <person name="Ivanova E.L."/>
            <person name="Kochetkova T.O."/>
            <person name="Goltsov A.Y."/>
            <person name="Trofimov D.Y."/>
            <person name="Efimov B.A."/>
        </authorList>
    </citation>
    <scope>NUCLEOTIDE SEQUENCE [LARGE SCALE GENOMIC DNA]</scope>
    <source>
        <strain evidence="11 12">ASD3426</strain>
    </source>
</reference>
<keyword evidence="9" id="KW-0175">Coiled coil</keyword>
<dbReference type="Pfam" id="PF00512">
    <property type="entry name" value="HisKA"/>
    <property type="match status" value="1"/>
</dbReference>
<dbReference type="GO" id="GO:0005524">
    <property type="term" value="F:ATP binding"/>
    <property type="evidence" value="ECO:0007669"/>
    <property type="project" value="UniProtKB-KW"/>
</dbReference>
<name>A0AAI9S9F0_9BURK</name>
<feature type="domain" description="Histidine kinase" evidence="10">
    <location>
        <begin position="439"/>
        <end position="663"/>
    </location>
</feature>
<keyword evidence="6" id="KW-0418">Kinase</keyword>
<dbReference type="Pfam" id="PF12974">
    <property type="entry name" value="Phosphonate-bd"/>
    <property type="match status" value="1"/>
</dbReference>
<dbReference type="InterPro" id="IPR005467">
    <property type="entry name" value="His_kinase_dom"/>
</dbReference>
<gene>
    <name evidence="11" type="ORF">GBM96_11375</name>
</gene>
<dbReference type="AlphaFoldDB" id="A0AAI9S9F0"/>
<dbReference type="Gene3D" id="3.40.190.10">
    <property type="entry name" value="Periplasmic binding protein-like II"/>
    <property type="match status" value="1"/>
</dbReference>
<evidence type="ECO:0000256" key="4">
    <source>
        <dbReference type="ARBA" id="ARBA00022679"/>
    </source>
</evidence>
<evidence type="ECO:0000256" key="6">
    <source>
        <dbReference type="ARBA" id="ARBA00022777"/>
    </source>
</evidence>
<dbReference type="PROSITE" id="PS50109">
    <property type="entry name" value="HIS_KIN"/>
    <property type="match status" value="1"/>
</dbReference>
<dbReference type="InterPro" id="IPR036097">
    <property type="entry name" value="HisK_dim/P_sf"/>
</dbReference>
<comment type="caution">
    <text evidence="11">The sequence shown here is derived from an EMBL/GenBank/DDBJ whole genome shotgun (WGS) entry which is preliminary data.</text>
</comment>
<dbReference type="PANTHER" id="PTHR43065">
    <property type="entry name" value="SENSOR HISTIDINE KINASE"/>
    <property type="match status" value="1"/>
</dbReference>
<accession>A0AAI9S9F0</accession>
<keyword evidence="5" id="KW-0547">Nucleotide-binding</keyword>
<dbReference type="InterPro" id="IPR036890">
    <property type="entry name" value="HATPase_C_sf"/>
</dbReference>
<dbReference type="InterPro" id="IPR004358">
    <property type="entry name" value="Sig_transdc_His_kin-like_C"/>
</dbReference>
<dbReference type="PANTHER" id="PTHR43065:SF10">
    <property type="entry name" value="PEROXIDE STRESS-ACTIVATED HISTIDINE KINASE MAK3"/>
    <property type="match status" value="1"/>
</dbReference>
<evidence type="ECO:0000256" key="3">
    <source>
        <dbReference type="ARBA" id="ARBA00022553"/>
    </source>
</evidence>
<dbReference type="Gene3D" id="3.30.565.10">
    <property type="entry name" value="Histidine kinase-like ATPase, C-terminal domain"/>
    <property type="match status" value="1"/>
</dbReference>
<evidence type="ECO:0000313" key="12">
    <source>
        <dbReference type="Proteomes" id="UP000469462"/>
    </source>
</evidence>
<evidence type="ECO:0000256" key="1">
    <source>
        <dbReference type="ARBA" id="ARBA00000085"/>
    </source>
</evidence>
<protein>
    <recommendedName>
        <fullName evidence="2">histidine kinase</fullName>
        <ecNumber evidence="2">2.7.13.3</ecNumber>
    </recommendedName>
</protein>
<keyword evidence="3" id="KW-0597">Phosphoprotein</keyword>
<dbReference type="SMART" id="SM00387">
    <property type="entry name" value="HATPase_c"/>
    <property type="match status" value="1"/>
</dbReference>
<evidence type="ECO:0000256" key="5">
    <source>
        <dbReference type="ARBA" id="ARBA00022741"/>
    </source>
</evidence>
<dbReference type="SUPFAM" id="SSF53850">
    <property type="entry name" value="Periplasmic binding protein-like II"/>
    <property type="match status" value="1"/>
</dbReference>
<proteinExistence type="predicted"/>
<dbReference type="SUPFAM" id="SSF55874">
    <property type="entry name" value="ATPase domain of HSP90 chaperone/DNA topoisomerase II/histidine kinase"/>
    <property type="match status" value="1"/>
</dbReference>
<feature type="coiled-coil region" evidence="9">
    <location>
        <begin position="396"/>
        <end position="430"/>
    </location>
</feature>
<evidence type="ECO:0000313" key="11">
    <source>
        <dbReference type="EMBL" id="KAB7649453.1"/>
    </source>
</evidence>
<dbReference type="SUPFAM" id="SSF47384">
    <property type="entry name" value="Homodimeric domain of signal transducing histidine kinase"/>
    <property type="match status" value="1"/>
</dbReference>
<evidence type="ECO:0000256" key="9">
    <source>
        <dbReference type="SAM" id="Coils"/>
    </source>
</evidence>
<dbReference type="PRINTS" id="PR00344">
    <property type="entry name" value="BCTRLSENSOR"/>
</dbReference>
<dbReference type="SMART" id="SM00388">
    <property type="entry name" value="HisKA"/>
    <property type="match status" value="1"/>
</dbReference>
<evidence type="ECO:0000256" key="8">
    <source>
        <dbReference type="ARBA" id="ARBA00023012"/>
    </source>
</evidence>
<evidence type="ECO:0000256" key="2">
    <source>
        <dbReference type="ARBA" id="ARBA00012438"/>
    </source>
</evidence>
<sequence>MSGSREGCSPDRVVAAAFSRSSYRKLTLTLLFALALGGVFSAPLPAEPAPTDALSGASFDLADVRSMQYRDLASDDVGDRENLQEEARPGDFVFAFEETGKNEAYLRIVLPLAEALRIAFPDRRVIVRRIPSHGFAQTVKAERIPFVISTAGSMVSLIDDSGAIPLAVRERSLGGDAAAQAAGGLLIVDARRKELGSLASLRGGRIAVESSLSFGPWQWLAGRLVSEGIEPKGYFSSAVWRPHDVPEVFNAVATGGADAGLVSLCTFETLVETGFIDKDAFRPAAVLAGTPGSCRSSTPVLPDWTVGYLPAAESGAVRRVAAVAFSMPDQEGWRWGTRVDLSQVRSLMQALHYGPYAYLDEQTILGFAKRHSELLLMVLAVFLFVAFHAVRSRYLVRVRTRDLEAALAEKNRMEEEARVSRERLSAIERVGLLSQMSSMFAHELKQPLSSLSNYIGGLKIWNARRNAGPGDKALAEEALSAMAEETGRITAIVNRVRGYARQSTEPLKPCDWTAVIRRAILIVERHDARRVPIMTAPGGYLAADPADDRAAMVLGDPLELELLVLNLIRNAAHAASVRPDGFVSVSLAREEKNFVLHVTDNGPRLSEEGFARLTGYGDSVKQEGLGIGLSICRGIADRHGGVLRFYQLPREGICAEAVIEALDDSAGTDARKENRDDGH</sequence>
<keyword evidence="7" id="KW-0067">ATP-binding</keyword>
<comment type="catalytic activity">
    <reaction evidence="1">
        <text>ATP + protein L-histidine = ADP + protein N-phospho-L-histidine.</text>
        <dbReference type="EC" id="2.7.13.3"/>
    </reaction>
</comment>
<evidence type="ECO:0000256" key="7">
    <source>
        <dbReference type="ARBA" id="ARBA00022840"/>
    </source>
</evidence>
<dbReference type="GO" id="GO:0000155">
    <property type="term" value="F:phosphorelay sensor kinase activity"/>
    <property type="evidence" value="ECO:0007669"/>
    <property type="project" value="InterPro"/>
</dbReference>
<dbReference type="Pfam" id="PF02518">
    <property type="entry name" value="HATPase_c"/>
    <property type="match status" value="1"/>
</dbReference>
<keyword evidence="8" id="KW-0902">Two-component regulatory system</keyword>
<dbReference type="Gene3D" id="1.10.287.130">
    <property type="match status" value="1"/>
</dbReference>
<dbReference type="InterPro" id="IPR003661">
    <property type="entry name" value="HisK_dim/P_dom"/>
</dbReference>
<keyword evidence="4" id="KW-0808">Transferase</keyword>
<dbReference type="InterPro" id="IPR003594">
    <property type="entry name" value="HATPase_dom"/>
</dbReference>
<organism evidence="11 12">
    <name type="scientific">Sutterella seckii</name>
    <dbReference type="NCBI Taxonomy" id="1944635"/>
    <lineage>
        <taxon>Bacteria</taxon>
        <taxon>Pseudomonadati</taxon>
        <taxon>Pseudomonadota</taxon>
        <taxon>Betaproteobacteria</taxon>
        <taxon>Burkholderiales</taxon>
        <taxon>Sutterellaceae</taxon>
        <taxon>Sutterella</taxon>
    </lineage>
</organism>
<dbReference type="Proteomes" id="UP000469462">
    <property type="component" value="Unassembled WGS sequence"/>
</dbReference>
<dbReference type="EC" id="2.7.13.3" evidence="2"/>
<dbReference type="EMBL" id="WEHW01000085">
    <property type="protein sequence ID" value="KAB7649453.1"/>
    <property type="molecule type" value="Genomic_DNA"/>
</dbReference>
<evidence type="ECO:0000259" key="10">
    <source>
        <dbReference type="PROSITE" id="PS50109"/>
    </source>
</evidence>
<dbReference type="CDD" id="cd00082">
    <property type="entry name" value="HisKA"/>
    <property type="match status" value="1"/>
</dbReference>
<keyword evidence="12" id="KW-1185">Reference proteome</keyword>